<keyword evidence="1" id="KW-0732">Signal</keyword>
<organism evidence="2 3">
    <name type="scientific">Phenylobacterium montanum</name>
    <dbReference type="NCBI Taxonomy" id="2823693"/>
    <lineage>
        <taxon>Bacteria</taxon>
        <taxon>Pseudomonadati</taxon>
        <taxon>Pseudomonadota</taxon>
        <taxon>Alphaproteobacteria</taxon>
        <taxon>Caulobacterales</taxon>
        <taxon>Caulobacteraceae</taxon>
        <taxon>Phenylobacterium</taxon>
    </lineage>
</organism>
<dbReference type="RefSeq" id="WP_211939283.1">
    <property type="nucleotide sequence ID" value="NZ_CP073078.1"/>
</dbReference>
<evidence type="ECO:0008006" key="4">
    <source>
        <dbReference type="Google" id="ProtNLM"/>
    </source>
</evidence>
<proteinExistence type="predicted"/>
<feature type="chain" id="PRO_5037478679" description="Secreted protein" evidence="1">
    <location>
        <begin position="32"/>
        <end position="128"/>
    </location>
</feature>
<evidence type="ECO:0000313" key="3">
    <source>
        <dbReference type="Proteomes" id="UP000676409"/>
    </source>
</evidence>
<reference evidence="2" key="1">
    <citation type="submission" date="2021-04" db="EMBL/GenBank/DDBJ databases">
        <title>The complete genome sequence of Caulobacter sp. S6.</title>
        <authorList>
            <person name="Tang Y."/>
            <person name="Ouyang W."/>
            <person name="Liu Q."/>
            <person name="Huang B."/>
            <person name="Guo Z."/>
            <person name="Lei P."/>
        </authorList>
    </citation>
    <scope>NUCLEOTIDE SEQUENCE</scope>
    <source>
        <strain evidence="2">S6</strain>
    </source>
</reference>
<sequence>MPFQISNLAKAGLAAAALLVAATSAPNTASAQSWGYGDRMVTRCDSDGDRCATLRCDHDGDDCARIRDWRPAWSGGWRREGFGYGDGNGYGYGRTETRCDDDGDRCAHFRCDDDGDRCVRVSHWWRND</sequence>
<keyword evidence="3" id="KW-1185">Reference proteome</keyword>
<evidence type="ECO:0000313" key="2">
    <source>
        <dbReference type="EMBL" id="QUD89231.1"/>
    </source>
</evidence>
<gene>
    <name evidence="2" type="ORF">KCG34_04945</name>
</gene>
<name>A0A975G3B3_9CAUL</name>
<evidence type="ECO:0000256" key="1">
    <source>
        <dbReference type="SAM" id="SignalP"/>
    </source>
</evidence>
<dbReference type="Proteomes" id="UP000676409">
    <property type="component" value="Chromosome"/>
</dbReference>
<dbReference type="EMBL" id="CP073078">
    <property type="protein sequence ID" value="QUD89231.1"/>
    <property type="molecule type" value="Genomic_DNA"/>
</dbReference>
<feature type="signal peptide" evidence="1">
    <location>
        <begin position="1"/>
        <end position="31"/>
    </location>
</feature>
<dbReference type="AlphaFoldDB" id="A0A975G3B3"/>
<protein>
    <recommendedName>
        <fullName evidence="4">Secreted protein</fullName>
    </recommendedName>
</protein>
<dbReference type="KEGG" id="caul:KCG34_04945"/>
<accession>A0A975G3B3</accession>